<gene>
    <name evidence="2" type="ORF">PECUL_23A026190</name>
</gene>
<evidence type="ECO:0000313" key="2">
    <source>
        <dbReference type="EMBL" id="CAH2310490.1"/>
    </source>
</evidence>
<dbReference type="EMBL" id="OW240919">
    <property type="protein sequence ID" value="CAH2310490.1"/>
    <property type="molecule type" value="Genomic_DNA"/>
</dbReference>
<keyword evidence="1" id="KW-0472">Membrane</keyword>
<protein>
    <submittedName>
        <fullName evidence="2">Transmembrane 125</fullName>
    </submittedName>
</protein>
<name>A0AAD1SVQ3_PELCU</name>
<feature type="transmembrane region" description="Helical" evidence="1">
    <location>
        <begin position="158"/>
        <end position="182"/>
    </location>
</feature>
<sequence>MEEPSTTTSRTPPNQEQMEDEILQEHMELWWSRDPVRSIVCYTTSVLLILACGIGGIVLLSTTTSRSGEWRLAIGSMLCILALLILLKQLLSSAIQDMHCIQSRERIDMLKSGGFSDILIFLFSGLIIFISGVVLYILSFTGDIGGYGTVLITMHSVGLALLIIGAIILLGLLVYVLVMLYWSCVSSRGPQIRNINIFSVSGQLSGSSNTTSSMANLI</sequence>
<dbReference type="AlphaFoldDB" id="A0AAD1SVQ3"/>
<keyword evidence="1" id="KW-1133">Transmembrane helix</keyword>
<reference evidence="2" key="1">
    <citation type="submission" date="2022-03" db="EMBL/GenBank/DDBJ databases">
        <authorList>
            <person name="Alioto T."/>
            <person name="Alioto T."/>
            <person name="Gomez Garrido J."/>
        </authorList>
    </citation>
    <scope>NUCLEOTIDE SEQUENCE</scope>
</reference>
<evidence type="ECO:0000313" key="3">
    <source>
        <dbReference type="Proteomes" id="UP001295444"/>
    </source>
</evidence>
<dbReference type="Proteomes" id="UP001295444">
    <property type="component" value="Chromosome 08"/>
</dbReference>
<keyword evidence="3" id="KW-1185">Reference proteome</keyword>
<feature type="transmembrane region" description="Helical" evidence="1">
    <location>
        <begin position="112"/>
        <end position="138"/>
    </location>
</feature>
<keyword evidence="1 2" id="KW-0812">Transmembrane</keyword>
<dbReference type="InterPro" id="IPR028165">
    <property type="entry name" value="TMEM125"/>
</dbReference>
<dbReference type="PANTHER" id="PTHR31416">
    <property type="entry name" value="TRANSMEMBRANE PROTEIN 125"/>
    <property type="match status" value="1"/>
</dbReference>
<dbReference type="PANTHER" id="PTHR31416:SF1">
    <property type="entry name" value="TRANSMEMBRANE PROTEIN 125"/>
    <property type="match status" value="1"/>
</dbReference>
<feature type="transmembrane region" description="Helical" evidence="1">
    <location>
        <begin position="72"/>
        <end position="91"/>
    </location>
</feature>
<proteinExistence type="predicted"/>
<dbReference type="Pfam" id="PF15109">
    <property type="entry name" value="TMEM125"/>
    <property type="match status" value="1"/>
</dbReference>
<accession>A0AAD1SVQ3</accession>
<feature type="transmembrane region" description="Helical" evidence="1">
    <location>
        <begin position="39"/>
        <end position="60"/>
    </location>
</feature>
<organism evidence="2 3">
    <name type="scientific">Pelobates cultripes</name>
    <name type="common">Western spadefoot toad</name>
    <dbReference type="NCBI Taxonomy" id="61616"/>
    <lineage>
        <taxon>Eukaryota</taxon>
        <taxon>Metazoa</taxon>
        <taxon>Chordata</taxon>
        <taxon>Craniata</taxon>
        <taxon>Vertebrata</taxon>
        <taxon>Euteleostomi</taxon>
        <taxon>Amphibia</taxon>
        <taxon>Batrachia</taxon>
        <taxon>Anura</taxon>
        <taxon>Pelobatoidea</taxon>
        <taxon>Pelobatidae</taxon>
        <taxon>Pelobates</taxon>
    </lineage>
</organism>
<evidence type="ECO:0000256" key="1">
    <source>
        <dbReference type="SAM" id="Phobius"/>
    </source>
</evidence>